<evidence type="ECO:0000313" key="3">
    <source>
        <dbReference type="Proteomes" id="UP000276443"/>
    </source>
</evidence>
<sequence>MEFPKSLLRSIAYYLNLHPSHNSRPLIKQDILKYQSGFLGERSIQYFLYPIIYKNFLPFHNARLTTHGQNFEIDLTLITSQFLLIIEVKNHRGDILLDHESGGMLQTISNSTKLYQDPIIQVERQRDLLDAWLRERGFQIPIETVVVFTNRNVTINRQADTDSRIIYGYKLAPIFKQLQQQYQSHPHVIQKERFNRLLVEESNPLDIKFMNKYDIVEEDFVLGATCSRCLKKTMMRNRHIWKCAECGYEDSDAMVKALKERYMIYGPKITNEQARQWLKETDRHYIRKLLMRLAEDQIGTGKGAKYIMNFDERKDYEFLIDWFQRLK</sequence>
<feature type="domain" description="NERD" evidence="1">
    <location>
        <begin position="36"/>
        <end position="152"/>
    </location>
</feature>
<dbReference type="Proteomes" id="UP000276443">
    <property type="component" value="Unassembled WGS sequence"/>
</dbReference>
<dbReference type="PROSITE" id="PS50965">
    <property type="entry name" value="NERD"/>
    <property type="match status" value="1"/>
</dbReference>
<accession>A0A3N5B9N4</accession>
<dbReference type="InterPro" id="IPR011528">
    <property type="entry name" value="NERD"/>
</dbReference>
<protein>
    <submittedName>
        <fullName evidence="2">Nuclease-like protein</fullName>
    </submittedName>
</protein>
<dbReference type="AlphaFoldDB" id="A0A3N5B9N4"/>
<evidence type="ECO:0000313" key="2">
    <source>
        <dbReference type="EMBL" id="RPF54087.1"/>
    </source>
</evidence>
<gene>
    <name evidence="2" type="ORF">EDC24_1275</name>
</gene>
<dbReference type="Pfam" id="PF08378">
    <property type="entry name" value="NERD"/>
    <property type="match status" value="1"/>
</dbReference>
<reference evidence="2 3" key="1">
    <citation type="submission" date="2018-11" db="EMBL/GenBank/DDBJ databases">
        <title>Genomic Encyclopedia of Type Strains, Phase IV (KMG-IV): sequencing the most valuable type-strain genomes for metagenomic binning, comparative biology and taxonomic classification.</title>
        <authorList>
            <person name="Goeker M."/>
        </authorList>
    </citation>
    <scope>NUCLEOTIDE SEQUENCE [LARGE SCALE GENOMIC DNA]</scope>
    <source>
        <strain evidence="2 3">DSM 18090</strain>
    </source>
</reference>
<dbReference type="RefSeq" id="WP_124220810.1">
    <property type="nucleotide sequence ID" value="NZ_RKRF01000008.1"/>
</dbReference>
<comment type="caution">
    <text evidence="2">The sequence shown here is derived from an EMBL/GenBank/DDBJ whole genome shotgun (WGS) entry which is preliminary data.</text>
</comment>
<evidence type="ECO:0000259" key="1">
    <source>
        <dbReference type="PROSITE" id="PS50965"/>
    </source>
</evidence>
<dbReference type="OrthoDB" id="569879at2"/>
<name>A0A3N5B9N4_9BACI</name>
<proteinExistence type="predicted"/>
<keyword evidence="3" id="KW-1185">Reference proteome</keyword>
<dbReference type="EMBL" id="RKRF01000008">
    <property type="protein sequence ID" value="RPF54087.1"/>
    <property type="molecule type" value="Genomic_DNA"/>
</dbReference>
<organism evidence="2 3">
    <name type="scientific">Aquisalibacillus elongatus</name>
    <dbReference type="NCBI Taxonomy" id="485577"/>
    <lineage>
        <taxon>Bacteria</taxon>
        <taxon>Bacillati</taxon>
        <taxon>Bacillota</taxon>
        <taxon>Bacilli</taxon>
        <taxon>Bacillales</taxon>
        <taxon>Bacillaceae</taxon>
        <taxon>Aquisalibacillus</taxon>
    </lineage>
</organism>